<reference evidence="2 3" key="1">
    <citation type="submission" date="2019-12" db="EMBL/GenBank/DDBJ databases">
        <title>Hymenobacter sp. HMF4947 Genome sequencing and assembly.</title>
        <authorList>
            <person name="Kang H."/>
            <person name="Cha I."/>
            <person name="Kim H."/>
            <person name="Joh K."/>
        </authorList>
    </citation>
    <scope>NUCLEOTIDE SEQUENCE [LARGE SCALE GENOMIC DNA]</scope>
    <source>
        <strain evidence="2 3">HMF4947</strain>
    </source>
</reference>
<dbReference type="PROSITE" id="PS51257">
    <property type="entry name" value="PROKAR_LIPOPROTEIN"/>
    <property type="match status" value="1"/>
</dbReference>
<organism evidence="2 3">
    <name type="scientific">Hymenobacter ginkgonis</name>
    <dbReference type="NCBI Taxonomy" id="2682976"/>
    <lineage>
        <taxon>Bacteria</taxon>
        <taxon>Pseudomonadati</taxon>
        <taxon>Bacteroidota</taxon>
        <taxon>Cytophagia</taxon>
        <taxon>Cytophagales</taxon>
        <taxon>Hymenobacteraceae</taxon>
        <taxon>Hymenobacter</taxon>
    </lineage>
</organism>
<evidence type="ECO:0000256" key="1">
    <source>
        <dbReference type="SAM" id="SignalP"/>
    </source>
</evidence>
<accession>A0A7K1TCK6</accession>
<protein>
    <recommendedName>
        <fullName evidence="4">VWA domain-containing protein</fullName>
    </recommendedName>
</protein>
<dbReference type="RefSeq" id="WP_157563092.1">
    <property type="nucleotide sequence ID" value="NZ_WQKZ01000002.1"/>
</dbReference>
<evidence type="ECO:0000313" key="2">
    <source>
        <dbReference type="EMBL" id="MVN75911.1"/>
    </source>
</evidence>
<name>A0A7K1TCK6_9BACT</name>
<gene>
    <name evidence="2" type="ORF">GO988_06185</name>
</gene>
<dbReference type="EMBL" id="WQKZ01000002">
    <property type="protein sequence ID" value="MVN75911.1"/>
    <property type="molecule type" value="Genomic_DNA"/>
</dbReference>
<proteinExistence type="predicted"/>
<keyword evidence="3" id="KW-1185">Reference proteome</keyword>
<comment type="caution">
    <text evidence="2">The sequence shown here is derived from an EMBL/GenBank/DDBJ whole genome shotgun (WGS) entry which is preliminary data.</text>
</comment>
<keyword evidence="1" id="KW-0732">Signal</keyword>
<dbReference type="AlphaFoldDB" id="A0A7K1TCK6"/>
<feature type="chain" id="PRO_5029894010" description="VWA domain-containing protein" evidence="1">
    <location>
        <begin position="25"/>
        <end position="437"/>
    </location>
</feature>
<sequence>MSVYLKGGLSWLAASLLVVSGCTAPGEGQTEKQAPTPPKTVAATASPAASALKQVQVFVDVSGGMNGFVPVNKPGDAGSEFQRTVTALLSGVEGQTGRGVRTSYYYVKEATAQSSKVLQPASYADVSQTVSSGIRNAAKGSDLTTMLREVLQRQQAQPGTVSIIVSDFIYAPANTKNVWGGKVSADVKDALSVADPSKLAVSVFANTSAFRGRFYPGRRTAPETLTGQQLPYYVWVLGPAPLVAQVNRTVLGSLAGQPQVHFNATFPTPTYGAVTGYQGQGGWFAVAGPPPGVQVTAVSAQEPVKFVVGFDLKNLPQPAQAGFQTLELDPANTDAKLLKTWAATTGPAVPAAGKSYSHFAQVQLSRLPSSQTLHLRLAPATPSWVAAYSTTDDSRIMQQGAKTFLLGSVLQGVTDFFAGQPAASAPLFDAPLLVKPD</sequence>
<evidence type="ECO:0000313" key="3">
    <source>
        <dbReference type="Proteomes" id="UP000441336"/>
    </source>
</evidence>
<feature type="signal peptide" evidence="1">
    <location>
        <begin position="1"/>
        <end position="24"/>
    </location>
</feature>
<dbReference type="Proteomes" id="UP000441336">
    <property type="component" value="Unassembled WGS sequence"/>
</dbReference>
<evidence type="ECO:0008006" key="4">
    <source>
        <dbReference type="Google" id="ProtNLM"/>
    </source>
</evidence>